<dbReference type="Proteomes" id="UP000236725">
    <property type="component" value="Unassembled WGS sequence"/>
</dbReference>
<organism evidence="2 3">
    <name type="scientific">Parabacteroides chinchillae</name>
    <dbReference type="NCBI Taxonomy" id="871327"/>
    <lineage>
        <taxon>Bacteria</taxon>
        <taxon>Pseudomonadati</taxon>
        <taxon>Bacteroidota</taxon>
        <taxon>Bacteroidia</taxon>
        <taxon>Bacteroidales</taxon>
        <taxon>Tannerellaceae</taxon>
        <taxon>Parabacteroides</taxon>
    </lineage>
</organism>
<dbReference type="InterPro" id="IPR011990">
    <property type="entry name" value="TPR-like_helical_dom_sf"/>
</dbReference>
<protein>
    <submittedName>
        <fullName evidence="2">Tetratricopeptide repeat-containing protein</fullName>
    </submittedName>
</protein>
<dbReference type="SUPFAM" id="SSF48452">
    <property type="entry name" value="TPR-like"/>
    <property type="match status" value="2"/>
</dbReference>
<evidence type="ECO:0000256" key="1">
    <source>
        <dbReference type="PROSITE-ProRule" id="PRU00339"/>
    </source>
</evidence>
<dbReference type="Pfam" id="PF12895">
    <property type="entry name" value="ANAPC3"/>
    <property type="match status" value="1"/>
</dbReference>
<dbReference type="SMART" id="SM00028">
    <property type="entry name" value="TPR"/>
    <property type="match status" value="4"/>
</dbReference>
<reference evidence="2 3" key="1">
    <citation type="submission" date="2016-10" db="EMBL/GenBank/DDBJ databases">
        <authorList>
            <person name="Varghese N."/>
            <person name="Submissions S."/>
        </authorList>
    </citation>
    <scope>NUCLEOTIDE SEQUENCE [LARGE SCALE GENOMIC DNA]</scope>
    <source>
        <strain evidence="2 3">DSM 29073</strain>
    </source>
</reference>
<feature type="repeat" description="TPR" evidence="1">
    <location>
        <begin position="196"/>
        <end position="229"/>
    </location>
</feature>
<keyword evidence="3" id="KW-1185">Reference proteome</keyword>
<dbReference type="Gene3D" id="1.25.40.10">
    <property type="entry name" value="Tetratricopeptide repeat domain"/>
    <property type="match status" value="2"/>
</dbReference>
<proteinExistence type="predicted"/>
<dbReference type="InterPro" id="IPR019734">
    <property type="entry name" value="TPR_rpt"/>
</dbReference>
<evidence type="ECO:0000313" key="3">
    <source>
        <dbReference type="Proteomes" id="UP000236725"/>
    </source>
</evidence>
<gene>
    <name evidence="2" type="ORF">SAMN05444001_10111</name>
</gene>
<feature type="repeat" description="TPR" evidence="1">
    <location>
        <begin position="375"/>
        <end position="408"/>
    </location>
</feature>
<dbReference type="AlphaFoldDB" id="A0A8G2BTY0"/>
<dbReference type="Pfam" id="PF13181">
    <property type="entry name" value="TPR_8"/>
    <property type="match status" value="1"/>
</dbReference>
<keyword evidence="1" id="KW-0802">TPR repeat</keyword>
<dbReference type="PANTHER" id="PTHR12558:SF13">
    <property type="entry name" value="CELL DIVISION CYCLE PROTEIN 27 HOMOLOG"/>
    <property type="match status" value="1"/>
</dbReference>
<accession>A0A8G2BTY0</accession>
<name>A0A8G2BTY0_9BACT</name>
<dbReference type="Pfam" id="PF13174">
    <property type="entry name" value="TPR_6"/>
    <property type="match status" value="1"/>
</dbReference>
<evidence type="ECO:0000313" key="2">
    <source>
        <dbReference type="EMBL" id="SEF39988.1"/>
    </source>
</evidence>
<comment type="caution">
    <text evidence="2">The sequence shown here is derived from an EMBL/GenBank/DDBJ whole genome shotgun (WGS) entry which is preliminary data.</text>
</comment>
<sequence>MKKDDISRLLQRYLDTRDSGKEPYFDADEIDDLLESFEESDDYAYYDEILELGLKLHPNNTTLKIRECRRYAYNDNYEEALALIENIGETNNEDLDILRIECYCYTDQSEKAIKFAKDLISNDCEYSEAIFECIIPILNDLDFQKEARELLELGLTIFPDNQLLKNELCFLLEAEGKIQEAIDICNELIDKNPYSNDYWFTLGRLYSMIPDYDKAIEAFDFALTCDDSDPELKVLRGYCLYMNENYEKALEAYKEVIDSESFYRVKPLMAECYVKLERFDEGYKLLKEILKQTDTEKDPSVYVNFIRCCLETEREKEATSMLNKTIKLFPDNVRILSLLALTYLENDHEEQALQITDYLFKAIDSAEEEGTKEGCDSLLRAGQYLYLKGDIEKALLYYKKILQRNPDIPHMNIHMAMAYLSLGDIKRFQEYYEQTSPVEMMNFLKKSGINLDKIDLNNPFISRHIPPEDLAKEFLKNKDNSN</sequence>
<dbReference type="PROSITE" id="PS50005">
    <property type="entry name" value="TPR"/>
    <property type="match status" value="2"/>
</dbReference>
<dbReference type="PANTHER" id="PTHR12558">
    <property type="entry name" value="CELL DIVISION CYCLE 16,23,27"/>
    <property type="match status" value="1"/>
</dbReference>
<dbReference type="RefSeq" id="WP_103982022.1">
    <property type="nucleotide sequence ID" value="NZ_FNVS01000001.1"/>
</dbReference>
<dbReference type="EMBL" id="FNVS01000001">
    <property type="protein sequence ID" value="SEF39988.1"/>
    <property type="molecule type" value="Genomic_DNA"/>
</dbReference>